<organism evidence="2 3">
    <name type="scientific">Brockia lithotrophica</name>
    <dbReference type="NCBI Taxonomy" id="933949"/>
    <lineage>
        <taxon>Bacteria</taxon>
        <taxon>Bacillati</taxon>
        <taxon>Bacillota</taxon>
        <taxon>Bacilli</taxon>
        <taxon>Bacillales</taxon>
        <taxon>Bacillales Family X. Incertae Sedis</taxon>
        <taxon>Brockia</taxon>
    </lineage>
</organism>
<gene>
    <name evidence="2" type="ORF">BLITH_0937</name>
</gene>
<evidence type="ECO:0000256" key="1">
    <source>
        <dbReference type="SAM" id="MobiDB-lite"/>
    </source>
</evidence>
<accession>A0A2T5G704</accession>
<name>A0A2T5G704_9BACL</name>
<feature type="compositionally biased region" description="Basic and acidic residues" evidence="1">
    <location>
        <begin position="1"/>
        <end position="11"/>
    </location>
</feature>
<dbReference type="EMBL" id="PEBW01000003">
    <property type="protein sequence ID" value="PTQ51970.1"/>
    <property type="molecule type" value="Genomic_DNA"/>
</dbReference>
<feature type="region of interest" description="Disordered" evidence="1">
    <location>
        <begin position="1"/>
        <end position="71"/>
    </location>
</feature>
<comment type="caution">
    <text evidence="2">The sequence shown here is derived from an EMBL/GenBank/DDBJ whole genome shotgun (WGS) entry which is preliminary data.</text>
</comment>
<protein>
    <submittedName>
        <fullName evidence="2">Uncharacterized protein</fullName>
    </submittedName>
</protein>
<proteinExistence type="predicted"/>
<evidence type="ECO:0000313" key="3">
    <source>
        <dbReference type="Proteomes" id="UP000244016"/>
    </source>
</evidence>
<dbReference type="Proteomes" id="UP000244016">
    <property type="component" value="Unassembled WGS sequence"/>
</dbReference>
<dbReference type="AlphaFoldDB" id="A0A2T5G704"/>
<evidence type="ECO:0000313" key="2">
    <source>
        <dbReference type="EMBL" id="PTQ51970.1"/>
    </source>
</evidence>
<sequence>MPFPRDTDAARARSRKVGGGSPARRRNAERRAEGHGVTGAVRVGKVPSDRRGKPRRGGRARTEGSSGAEEG</sequence>
<reference evidence="2 3" key="1">
    <citation type="submission" date="2017-08" db="EMBL/GenBank/DDBJ databases">
        <title>Burning lignite coal seam in the remote Altai Mountains harbors a hydrogen-driven thermophilic microbial community.</title>
        <authorList>
            <person name="Kadnikov V.V."/>
            <person name="Mardanov A.V."/>
            <person name="Ivasenko D."/>
            <person name="Beletsky A.V."/>
            <person name="Karnachuk O.V."/>
            <person name="Ravin N.V."/>
        </authorList>
    </citation>
    <scope>NUCLEOTIDE SEQUENCE [LARGE SCALE GENOMIC DNA]</scope>
    <source>
        <strain evidence="2">AL31</strain>
    </source>
</reference>